<keyword evidence="3" id="KW-1185">Reference proteome</keyword>
<name>A0A3L8RYP6_CHLGU</name>
<dbReference type="PANTHER" id="PTHR33861:SF5">
    <property type="entry name" value="GAMMA-TUBULIN COMPLEX COMPONENT"/>
    <property type="match status" value="1"/>
</dbReference>
<feature type="compositionally biased region" description="Low complexity" evidence="1">
    <location>
        <begin position="142"/>
        <end position="151"/>
    </location>
</feature>
<dbReference type="GO" id="GO:0005634">
    <property type="term" value="C:nucleus"/>
    <property type="evidence" value="ECO:0007669"/>
    <property type="project" value="TreeGrafter"/>
</dbReference>
<feature type="region of interest" description="Disordered" evidence="1">
    <location>
        <begin position="46"/>
        <end position="71"/>
    </location>
</feature>
<dbReference type="GO" id="GO:0005737">
    <property type="term" value="C:cytoplasm"/>
    <property type="evidence" value="ECO:0007669"/>
    <property type="project" value="TreeGrafter"/>
</dbReference>
<dbReference type="Proteomes" id="UP000276834">
    <property type="component" value="Unassembled WGS sequence"/>
</dbReference>
<dbReference type="EMBL" id="QUSF01000114">
    <property type="protein sequence ID" value="RLV91143.1"/>
    <property type="molecule type" value="Genomic_DNA"/>
</dbReference>
<evidence type="ECO:0000313" key="2">
    <source>
        <dbReference type="EMBL" id="RLV91143.1"/>
    </source>
</evidence>
<dbReference type="Pfam" id="PF15189">
    <property type="entry name" value="MEIOC"/>
    <property type="match status" value="1"/>
</dbReference>
<dbReference type="GO" id="GO:0007144">
    <property type="term" value="P:female meiosis I"/>
    <property type="evidence" value="ECO:0007669"/>
    <property type="project" value="TreeGrafter"/>
</dbReference>
<evidence type="ECO:0000256" key="1">
    <source>
        <dbReference type="SAM" id="MobiDB-lite"/>
    </source>
</evidence>
<dbReference type="OrthoDB" id="5978002at2759"/>
<gene>
    <name evidence="2" type="ORF">DV515_00014195</name>
</gene>
<evidence type="ECO:0000313" key="3">
    <source>
        <dbReference type="Proteomes" id="UP000276834"/>
    </source>
</evidence>
<organism evidence="2 3">
    <name type="scientific">Chloebia gouldiae</name>
    <name type="common">Gouldian finch</name>
    <name type="synonym">Erythrura gouldiae</name>
    <dbReference type="NCBI Taxonomy" id="44316"/>
    <lineage>
        <taxon>Eukaryota</taxon>
        <taxon>Metazoa</taxon>
        <taxon>Chordata</taxon>
        <taxon>Craniata</taxon>
        <taxon>Vertebrata</taxon>
        <taxon>Euteleostomi</taxon>
        <taxon>Archelosauria</taxon>
        <taxon>Archosauria</taxon>
        <taxon>Dinosauria</taxon>
        <taxon>Saurischia</taxon>
        <taxon>Theropoda</taxon>
        <taxon>Coelurosauria</taxon>
        <taxon>Aves</taxon>
        <taxon>Neognathae</taxon>
        <taxon>Neoaves</taxon>
        <taxon>Telluraves</taxon>
        <taxon>Australaves</taxon>
        <taxon>Passeriformes</taxon>
        <taxon>Passeroidea</taxon>
        <taxon>Passeridae</taxon>
        <taxon>Chloebia</taxon>
    </lineage>
</organism>
<dbReference type="PANTHER" id="PTHR33861">
    <property type="entry name" value="PROTEIN CBG18333"/>
    <property type="match status" value="1"/>
</dbReference>
<feature type="compositionally biased region" description="Basic and acidic residues" evidence="1">
    <location>
        <begin position="172"/>
        <end position="181"/>
    </location>
</feature>
<protein>
    <submittedName>
        <fullName evidence="2">Uncharacterized protein</fullName>
    </submittedName>
</protein>
<sequence>MSCSFTHGKDFLAGQVKDPAVPLVCVYMEHSSAGVQLQQAEKFRSSFSKPVKGQTRSDTKGTKGVGRGQPQQCCRTKGPFPPSAVVLALAAALQALCLVTRKVRTALWCAFQMTLPKPSAGRRARDRLPQEGAAPEEKRAETPPAAAAAPRGPREGGAEGAPGPCTDLLRSVYERGDVNSS</sequence>
<comment type="caution">
    <text evidence="2">The sequence shown here is derived from an EMBL/GenBank/DDBJ whole genome shotgun (WGS) entry which is preliminary data.</text>
</comment>
<dbReference type="GO" id="GO:0007141">
    <property type="term" value="P:male meiosis I"/>
    <property type="evidence" value="ECO:0007669"/>
    <property type="project" value="TreeGrafter"/>
</dbReference>
<proteinExistence type="predicted"/>
<dbReference type="AlphaFoldDB" id="A0A3L8RYP6"/>
<dbReference type="InterPro" id="IPR027963">
    <property type="entry name" value="MEIOC"/>
</dbReference>
<accession>A0A3L8RYP6</accession>
<dbReference type="GO" id="GO:0048255">
    <property type="term" value="P:mRNA stabilization"/>
    <property type="evidence" value="ECO:0007669"/>
    <property type="project" value="TreeGrafter"/>
</dbReference>
<reference evidence="2 3" key="1">
    <citation type="journal article" date="2018" name="Proc. R. Soc. B">
        <title>A non-coding region near Follistatin controls head colour polymorphism in the Gouldian finch.</title>
        <authorList>
            <person name="Toomey M.B."/>
            <person name="Marques C.I."/>
            <person name="Andrade P."/>
            <person name="Araujo P.M."/>
            <person name="Sabatino S."/>
            <person name="Gazda M.A."/>
            <person name="Afonso S."/>
            <person name="Lopes R.J."/>
            <person name="Corbo J.C."/>
            <person name="Carneiro M."/>
        </authorList>
    </citation>
    <scope>NUCLEOTIDE SEQUENCE [LARGE SCALE GENOMIC DNA]</scope>
    <source>
        <strain evidence="2">Red01</strain>
        <tissue evidence="2">Muscle</tissue>
    </source>
</reference>
<feature type="region of interest" description="Disordered" evidence="1">
    <location>
        <begin position="119"/>
        <end position="181"/>
    </location>
</feature>